<evidence type="ECO:0008006" key="4">
    <source>
        <dbReference type="Google" id="ProtNLM"/>
    </source>
</evidence>
<dbReference type="RefSeq" id="WP_069295223.1">
    <property type="nucleotide sequence ID" value="NZ_MCRI01000004.1"/>
</dbReference>
<name>A0A1E3GU49_9GAMM</name>
<evidence type="ECO:0000256" key="1">
    <source>
        <dbReference type="SAM" id="MobiDB-lite"/>
    </source>
</evidence>
<dbReference type="STRING" id="291169.A9E74_00678"/>
<gene>
    <name evidence="2" type="ORF">A9E74_00678</name>
</gene>
<dbReference type="AlphaFoldDB" id="A0A1E3GU49"/>
<sequence length="191" mass="22142">MRVAPYLFSAVCGFGFMSLTYAHEETHDHKHHEHHEHHEHEGHRHHGAHVHGMATLDLVMDDQELMLHLQSPLMNFLGFEHEPETEQQKAIYQDMLQQLERKDSLLTVEGTTCQAESIEIEDPFANQDEAGHADVDVSYFLRCEQPDKITGLKINLFDLYNRLETLQVQMVLPTGQQQLELNPQRTTIRIN</sequence>
<dbReference type="EMBL" id="MCRI01000004">
    <property type="protein sequence ID" value="ODN67570.1"/>
    <property type="molecule type" value="Genomic_DNA"/>
</dbReference>
<proteinExistence type="predicted"/>
<dbReference type="Pfam" id="PF10986">
    <property type="entry name" value="ZrgA"/>
    <property type="match status" value="1"/>
</dbReference>
<organism evidence="2 3">
    <name type="scientific">Methylophaga muralis</name>
    <dbReference type="NCBI Taxonomy" id="291169"/>
    <lineage>
        <taxon>Bacteria</taxon>
        <taxon>Pseudomonadati</taxon>
        <taxon>Pseudomonadota</taxon>
        <taxon>Gammaproteobacteria</taxon>
        <taxon>Thiotrichales</taxon>
        <taxon>Piscirickettsiaceae</taxon>
        <taxon>Methylophaga</taxon>
    </lineage>
</organism>
<dbReference type="Proteomes" id="UP000094379">
    <property type="component" value="Unassembled WGS sequence"/>
</dbReference>
<protein>
    <recommendedName>
        <fullName evidence="4">DUF2796 domain-containing protein</fullName>
    </recommendedName>
</protein>
<reference evidence="2 3" key="1">
    <citation type="submission" date="2016-07" db="EMBL/GenBank/DDBJ databases">
        <title>Draft Genome Sequence of Methylophaga muralis Bur 1.</title>
        <authorList>
            <person name="Vasilenko O.V."/>
            <person name="Doronina N.V."/>
            <person name="Shmareva M.N."/>
            <person name="Tarlachkov S.V."/>
            <person name="Mustakhimov I."/>
            <person name="Trotsenko Y.A."/>
        </authorList>
    </citation>
    <scope>NUCLEOTIDE SEQUENCE [LARGE SCALE GENOMIC DNA]</scope>
    <source>
        <strain evidence="2 3">Bur 1</strain>
    </source>
</reference>
<comment type="caution">
    <text evidence="2">The sequence shown here is derived from an EMBL/GenBank/DDBJ whole genome shotgun (WGS) entry which is preliminary data.</text>
</comment>
<feature type="region of interest" description="Disordered" evidence="1">
    <location>
        <begin position="27"/>
        <end position="48"/>
    </location>
</feature>
<accession>A0A1E3GU49</accession>
<evidence type="ECO:0000313" key="3">
    <source>
        <dbReference type="Proteomes" id="UP000094379"/>
    </source>
</evidence>
<dbReference type="PATRIC" id="fig|291169.3.peg.680"/>
<dbReference type="InterPro" id="IPR021253">
    <property type="entry name" value="ZrgA-like"/>
</dbReference>
<evidence type="ECO:0000313" key="2">
    <source>
        <dbReference type="EMBL" id="ODN67570.1"/>
    </source>
</evidence>
<keyword evidence="3" id="KW-1185">Reference proteome</keyword>